<accession>A0ACC1JW94</accession>
<evidence type="ECO:0000313" key="1">
    <source>
        <dbReference type="EMBL" id="KAJ2768703.1"/>
    </source>
</evidence>
<dbReference type="EMBL" id="JANBUJ010001108">
    <property type="protein sequence ID" value="KAJ2768703.1"/>
    <property type="molecule type" value="Genomic_DNA"/>
</dbReference>
<comment type="caution">
    <text evidence="1">The sequence shown here is derived from an EMBL/GenBank/DDBJ whole genome shotgun (WGS) entry which is preliminary data.</text>
</comment>
<dbReference type="Proteomes" id="UP001140234">
    <property type="component" value="Unassembled WGS sequence"/>
</dbReference>
<evidence type="ECO:0000313" key="2">
    <source>
        <dbReference type="Proteomes" id="UP001140234"/>
    </source>
</evidence>
<keyword evidence="2" id="KW-1185">Reference proteome</keyword>
<name>A0ACC1JW94_9FUNG</name>
<gene>
    <name evidence="1" type="ORF">IWQ57_003423</name>
</gene>
<protein>
    <submittedName>
        <fullName evidence="1">Uncharacterized protein</fullName>
    </submittedName>
</protein>
<reference evidence="1" key="1">
    <citation type="submission" date="2022-07" db="EMBL/GenBank/DDBJ databases">
        <title>Phylogenomic reconstructions and comparative analyses of Kickxellomycotina fungi.</title>
        <authorList>
            <person name="Reynolds N.K."/>
            <person name="Stajich J.E."/>
            <person name="Barry K."/>
            <person name="Grigoriev I.V."/>
            <person name="Crous P."/>
            <person name="Smith M.E."/>
        </authorList>
    </citation>
    <scope>NUCLEOTIDE SEQUENCE</scope>
    <source>
        <strain evidence="1">CBS 109366</strain>
    </source>
</reference>
<sequence>MEPTITAPADPAGHSTSADNTASADRLATAAEQRPTGKAQTTITIAVFAVWVLFAAALVGIILRKRRVARHRARSAASLEAAAPHHASTAKRTSKPTLTAPQLAQLPAMAFSDYAGTDASSEKAEAAIDTPTCAICLDDFQQACLVRALACSHVFHADCVDRWLLKRSCRCPLCNSDTRGIPAQPKRPSSAKLAE</sequence>
<proteinExistence type="predicted"/>
<organism evidence="1 2">
    <name type="scientific">Coemansia nantahalensis</name>
    <dbReference type="NCBI Taxonomy" id="2789366"/>
    <lineage>
        <taxon>Eukaryota</taxon>
        <taxon>Fungi</taxon>
        <taxon>Fungi incertae sedis</taxon>
        <taxon>Zoopagomycota</taxon>
        <taxon>Kickxellomycotina</taxon>
        <taxon>Kickxellomycetes</taxon>
        <taxon>Kickxellales</taxon>
        <taxon>Kickxellaceae</taxon>
        <taxon>Coemansia</taxon>
    </lineage>
</organism>